<proteinExistence type="predicted"/>
<keyword evidence="2" id="KW-1185">Reference proteome</keyword>
<name>A0ABY7WXP4_9BACL</name>
<dbReference type="RefSeq" id="WP_274356689.1">
    <property type="nucleotide sequence ID" value="NZ_CP118099.1"/>
</dbReference>
<evidence type="ECO:0000313" key="2">
    <source>
        <dbReference type="Proteomes" id="UP001213680"/>
    </source>
</evidence>
<reference evidence="1 2" key="1">
    <citation type="submission" date="2023-02" db="EMBL/GenBank/DDBJ databases">
        <title>A bacterium isolated from plastisphere.</title>
        <authorList>
            <person name="Sun Y."/>
        </authorList>
    </citation>
    <scope>NUCLEOTIDE SEQUENCE [LARGE SCALE GENOMIC DNA]</scope>
    <source>
        <strain evidence="2">a-1</strain>
    </source>
</reference>
<gene>
    <name evidence="1" type="ORF">PTI97_12495</name>
</gene>
<protein>
    <submittedName>
        <fullName evidence="1">Uncharacterized protein</fullName>
    </submittedName>
</protein>
<accession>A0ABY7WXP4</accession>
<dbReference type="Proteomes" id="UP001213680">
    <property type="component" value="Chromosome"/>
</dbReference>
<dbReference type="EMBL" id="CP118099">
    <property type="protein sequence ID" value="WDH75636.1"/>
    <property type="molecule type" value="Genomic_DNA"/>
</dbReference>
<evidence type="ECO:0000313" key="1">
    <source>
        <dbReference type="EMBL" id="WDH75636.1"/>
    </source>
</evidence>
<organism evidence="1 2">
    <name type="scientific">Exiguobacterium marinum</name>
    <dbReference type="NCBI Taxonomy" id="273528"/>
    <lineage>
        <taxon>Bacteria</taxon>
        <taxon>Bacillati</taxon>
        <taxon>Bacillota</taxon>
        <taxon>Bacilli</taxon>
        <taxon>Bacillales</taxon>
        <taxon>Bacillales Family XII. Incertae Sedis</taxon>
        <taxon>Exiguobacterium</taxon>
    </lineage>
</organism>
<sequence length="185" mass="21076">MSKRIILLTIVSGLIVVAIAVGVGLYTYTNIQTGNSYENAEKEMNRYMTMNDWYSFEVHNREQSILSFYTNEDRSVIGLAEIDVTTGNLGSVTKEIEPNQSFDFVTLQVENKEYIGVHLKERPEDVVYLRLNGDDVSKDFLVNDPENESYTMTYVIETTKPLDGSWSLETLDANKQVIHLSELTE</sequence>